<gene>
    <name evidence="1" type="ORF">ARMGADRAFT_216623</name>
</gene>
<accession>A0A2H3DTY1</accession>
<name>A0A2H3DTY1_ARMGA</name>
<keyword evidence="2" id="KW-1185">Reference proteome</keyword>
<reference evidence="2" key="1">
    <citation type="journal article" date="2017" name="Nat. Ecol. Evol.">
        <title>Genome expansion and lineage-specific genetic innovations in the forest pathogenic fungi Armillaria.</title>
        <authorList>
            <person name="Sipos G."/>
            <person name="Prasanna A.N."/>
            <person name="Walter M.C."/>
            <person name="O'Connor E."/>
            <person name="Balint B."/>
            <person name="Krizsan K."/>
            <person name="Kiss B."/>
            <person name="Hess J."/>
            <person name="Varga T."/>
            <person name="Slot J."/>
            <person name="Riley R."/>
            <person name="Boka B."/>
            <person name="Rigling D."/>
            <person name="Barry K."/>
            <person name="Lee J."/>
            <person name="Mihaltcheva S."/>
            <person name="LaButti K."/>
            <person name="Lipzen A."/>
            <person name="Waldron R."/>
            <person name="Moloney N.M."/>
            <person name="Sperisen C."/>
            <person name="Kredics L."/>
            <person name="Vagvoelgyi C."/>
            <person name="Patrignani A."/>
            <person name="Fitzpatrick D."/>
            <person name="Nagy I."/>
            <person name="Doyle S."/>
            <person name="Anderson J.B."/>
            <person name="Grigoriev I.V."/>
            <person name="Gueldener U."/>
            <person name="Muensterkoetter M."/>
            <person name="Nagy L.G."/>
        </authorList>
    </citation>
    <scope>NUCLEOTIDE SEQUENCE [LARGE SCALE GENOMIC DNA]</scope>
    <source>
        <strain evidence="2">Ar21-2</strain>
    </source>
</reference>
<proteinExistence type="predicted"/>
<organism evidence="1 2">
    <name type="scientific">Armillaria gallica</name>
    <name type="common">Bulbous honey fungus</name>
    <name type="synonym">Armillaria bulbosa</name>
    <dbReference type="NCBI Taxonomy" id="47427"/>
    <lineage>
        <taxon>Eukaryota</taxon>
        <taxon>Fungi</taxon>
        <taxon>Dikarya</taxon>
        <taxon>Basidiomycota</taxon>
        <taxon>Agaricomycotina</taxon>
        <taxon>Agaricomycetes</taxon>
        <taxon>Agaricomycetidae</taxon>
        <taxon>Agaricales</taxon>
        <taxon>Marasmiineae</taxon>
        <taxon>Physalacriaceae</taxon>
        <taxon>Armillaria</taxon>
    </lineage>
</organism>
<evidence type="ECO:0000313" key="2">
    <source>
        <dbReference type="Proteomes" id="UP000217790"/>
    </source>
</evidence>
<dbReference type="OrthoDB" id="3230070at2759"/>
<dbReference type="Proteomes" id="UP000217790">
    <property type="component" value="Unassembled WGS sequence"/>
</dbReference>
<sequence>MSTASLQLMCLRFQVAKRGVLGIGSAAYLMDLCHWSVTYERIRSPLFAGATLAQEYMFFLDISRRVPGLSTQTLLTAPSKNALFRSSENVTLQAAYSIEISVPPRYGEHRYILSERSQNVVMCDLLCTTESIDEVAFTIRGKTSTVGRRTKSA</sequence>
<protein>
    <submittedName>
        <fullName evidence="1">Uncharacterized protein</fullName>
    </submittedName>
</protein>
<dbReference type="EMBL" id="KZ293661">
    <property type="protein sequence ID" value="PBK91733.1"/>
    <property type="molecule type" value="Genomic_DNA"/>
</dbReference>
<dbReference type="AlphaFoldDB" id="A0A2H3DTY1"/>
<evidence type="ECO:0000313" key="1">
    <source>
        <dbReference type="EMBL" id="PBK91733.1"/>
    </source>
</evidence>
<dbReference type="InParanoid" id="A0A2H3DTY1"/>